<organism evidence="1 2">
    <name type="scientific">Taxus chinensis</name>
    <name type="common">Chinese yew</name>
    <name type="synonym">Taxus wallichiana var. chinensis</name>
    <dbReference type="NCBI Taxonomy" id="29808"/>
    <lineage>
        <taxon>Eukaryota</taxon>
        <taxon>Viridiplantae</taxon>
        <taxon>Streptophyta</taxon>
        <taxon>Embryophyta</taxon>
        <taxon>Tracheophyta</taxon>
        <taxon>Spermatophyta</taxon>
        <taxon>Pinopsida</taxon>
        <taxon>Pinidae</taxon>
        <taxon>Conifers II</taxon>
        <taxon>Cupressales</taxon>
        <taxon>Taxaceae</taxon>
        <taxon>Taxus</taxon>
    </lineage>
</organism>
<name>A0AA38GR97_TAXCH</name>
<comment type="caution">
    <text evidence="1">The sequence shown here is derived from an EMBL/GenBank/DDBJ whole genome shotgun (WGS) entry which is preliminary data.</text>
</comment>
<feature type="non-terminal residue" evidence="1">
    <location>
        <position position="139"/>
    </location>
</feature>
<feature type="non-terminal residue" evidence="1">
    <location>
        <position position="1"/>
    </location>
</feature>
<dbReference type="Pfam" id="PF08284">
    <property type="entry name" value="RVP_2"/>
    <property type="match status" value="1"/>
</dbReference>
<evidence type="ECO:0000313" key="1">
    <source>
        <dbReference type="EMBL" id="KAH9327421.1"/>
    </source>
</evidence>
<accession>A0AA38GR97</accession>
<gene>
    <name evidence="1" type="ORF">KI387_007599</name>
</gene>
<dbReference type="Proteomes" id="UP000824469">
    <property type="component" value="Unassembled WGS sequence"/>
</dbReference>
<evidence type="ECO:0000313" key="2">
    <source>
        <dbReference type="Proteomes" id="UP000824469"/>
    </source>
</evidence>
<proteinExistence type="predicted"/>
<dbReference type="EMBL" id="JAHRHJ020000002">
    <property type="protein sequence ID" value="KAH9327421.1"/>
    <property type="molecule type" value="Genomic_DNA"/>
</dbReference>
<dbReference type="InterPro" id="IPR021109">
    <property type="entry name" value="Peptidase_aspartic_dom_sf"/>
</dbReference>
<keyword evidence="2" id="KW-1185">Reference proteome</keyword>
<dbReference type="Gene3D" id="2.40.70.10">
    <property type="entry name" value="Acid Proteases"/>
    <property type="match status" value="1"/>
</dbReference>
<reference evidence="1 2" key="1">
    <citation type="journal article" date="2021" name="Nat. Plants">
        <title>The Taxus genome provides insights into paclitaxel biosynthesis.</title>
        <authorList>
            <person name="Xiong X."/>
            <person name="Gou J."/>
            <person name="Liao Q."/>
            <person name="Li Y."/>
            <person name="Zhou Q."/>
            <person name="Bi G."/>
            <person name="Li C."/>
            <person name="Du R."/>
            <person name="Wang X."/>
            <person name="Sun T."/>
            <person name="Guo L."/>
            <person name="Liang H."/>
            <person name="Lu P."/>
            <person name="Wu Y."/>
            <person name="Zhang Z."/>
            <person name="Ro D.K."/>
            <person name="Shang Y."/>
            <person name="Huang S."/>
            <person name="Yan J."/>
        </authorList>
    </citation>
    <scope>NUCLEOTIDE SEQUENCE [LARGE SCALE GENOMIC DNA]</scope>
    <source>
        <strain evidence="1">Ta-2019</strain>
    </source>
</reference>
<dbReference type="AlphaFoldDB" id="A0AA38GR97"/>
<dbReference type="CDD" id="cd00303">
    <property type="entry name" value="retropepsin_like"/>
    <property type="match status" value="1"/>
</dbReference>
<protein>
    <submittedName>
        <fullName evidence="1">Uncharacterized protein</fullName>
    </submittedName>
</protein>
<sequence length="139" mass="15628">ATECFISSKLTSKLKRKAGKMDKSWTVQYGNNSVHTVSMCLFGAVLDLPNFSTEVDLYVAPLGSYDVVISVNWLADHKVKVDCFEKNIRCLDDRLKTTEIQGVKREISVRKLSAMQLKKAKNKGCTLYAVKISEFAEED</sequence>